<sequence length="102" mass="11070">MRDKFGNLGGQEIGELEFSGQVIVHRICVKGRRIILLKPHVSANIRRKGGKNVTGNVRYFVPSNGSDSACDPSEQSRQQGPCPHNAGDLVSSVKPTCGMIEH</sequence>
<accession>A0A4Y2BSM1</accession>
<protein>
    <submittedName>
        <fullName evidence="2">Uncharacterized protein</fullName>
    </submittedName>
</protein>
<proteinExistence type="predicted"/>
<feature type="compositionally biased region" description="Polar residues" evidence="1">
    <location>
        <begin position="64"/>
        <end position="79"/>
    </location>
</feature>
<reference evidence="2 3" key="1">
    <citation type="journal article" date="2019" name="Sci. Rep.">
        <title>Orb-weaving spider Araneus ventricosus genome elucidates the spidroin gene catalogue.</title>
        <authorList>
            <person name="Kono N."/>
            <person name="Nakamura H."/>
            <person name="Ohtoshi R."/>
            <person name="Moran D.A.P."/>
            <person name="Shinohara A."/>
            <person name="Yoshida Y."/>
            <person name="Fujiwara M."/>
            <person name="Mori M."/>
            <person name="Tomita M."/>
            <person name="Arakawa K."/>
        </authorList>
    </citation>
    <scope>NUCLEOTIDE SEQUENCE [LARGE SCALE GENOMIC DNA]</scope>
</reference>
<comment type="caution">
    <text evidence="2">The sequence shown here is derived from an EMBL/GenBank/DDBJ whole genome shotgun (WGS) entry which is preliminary data.</text>
</comment>
<evidence type="ECO:0000256" key="1">
    <source>
        <dbReference type="SAM" id="MobiDB-lite"/>
    </source>
</evidence>
<feature type="region of interest" description="Disordered" evidence="1">
    <location>
        <begin position="64"/>
        <end position="102"/>
    </location>
</feature>
<dbReference type="Proteomes" id="UP000499080">
    <property type="component" value="Unassembled WGS sequence"/>
</dbReference>
<keyword evidence="3" id="KW-1185">Reference proteome</keyword>
<organism evidence="2 3">
    <name type="scientific">Araneus ventricosus</name>
    <name type="common">Orbweaver spider</name>
    <name type="synonym">Epeira ventricosa</name>
    <dbReference type="NCBI Taxonomy" id="182803"/>
    <lineage>
        <taxon>Eukaryota</taxon>
        <taxon>Metazoa</taxon>
        <taxon>Ecdysozoa</taxon>
        <taxon>Arthropoda</taxon>
        <taxon>Chelicerata</taxon>
        <taxon>Arachnida</taxon>
        <taxon>Araneae</taxon>
        <taxon>Araneomorphae</taxon>
        <taxon>Entelegynae</taxon>
        <taxon>Araneoidea</taxon>
        <taxon>Araneidae</taxon>
        <taxon>Araneus</taxon>
    </lineage>
</organism>
<dbReference type="AlphaFoldDB" id="A0A4Y2BSM1"/>
<gene>
    <name evidence="2" type="ORF">AVEN_16823_1</name>
</gene>
<evidence type="ECO:0000313" key="3">
    <source>
        <dbReference type="Proteomes" id="UP000499080"/>
    </source>
</evidence>
<evidence type="ECO:0000313" key="2">
    <source>
        <dbReference type="EMBL" id="GBL94306.1"/>
    </source>
</evidence>
<name>A0A4Y2BSM1_ARAVE</name>
<dbReference type="EMBL" id="BGPR01000101">
    <property type="protein sequence ID" value="GBL94306.1"/>
    <property type="molecule type" value="Genomic_DNA"/>
</dbReference>